<dbReference type="GO" id="GO:0006508">
    <property type="term" value="P:proteolysis"/>
    <property type="evidence" value="ECO:0007669"/>
    <property type="project" value="UniProtKB-KW"/>
</dbReference>
<comment type="similarity">
    <text evidence="4">Belongs to the peptidase S1 family. CLIP subfamily.</text>
</comment>
<dbReference type="InterPro" id="IPR001254">
    <property type="entry name" value="Trypsin_dom"/>
</dbReference>
<evidence type="ECO:0000256" key="5">
    <source>
        <dbReference type="RuleBase" id="RU363034"/>
    </source>
</evidence>
<protein>
    <recommendedName>
        <fullName evidence="7">Peptidase S1 domain-containing protein</fullName>
    </recommendedName>
</protein>
<dbReference type="OrthoDB" id="6339452at2759"/>
<feature type="domain" description="Peptidase S1" evidence="7">
    <location>
        <begin position="103"/>
        <end position="353"/>
    </location>
</feature>
<keyword evidence="5" id="KW-0378">Hydrolase</keyword>
<evidence type="ECO:0000256" key="2">
    <source>
        <dbReference type="ARBA" id="ARBA00023157"/>
    </source>
</evidence>
<gene>
    <name evidence="8" type="ORF">APHIGO_LOCUS5010</name>
</gene>
<keyword evidence="2" id="KW-1015">Disulfide bond</keyword>
<dbReference type="SUPFAM" id="SSF50494">
    <property type="entry name" value="Trypsin-like serine proteases"/>
    <property type="match status" value="1"/>
</dbReference>
<evidence type="ECO:0000259" key="7">
    <source>
        <dbReference type="PROSITE" id="PS50240"/>
    </source>
</evidence>
<dbReference type="InterPro" id="IPR009003">
    <property type="entry name" value="Peptidase_S1_PA"/>
</dbReference>
<dbReference type="PRINTS" id="PR00722">
    <property type="entry name" value="CHYMOTRYPSIN"/>
</dbReference>
<dbReference type="InterPro" id="IPR051333">
    <property type="entry name" value="CLIP_Serine_Protease"/>
</dbReference>
<keyword evidence="5" id="KW-0720">Serine protease</keyword>
<dbReference type="CDD" id="cd00190">
    <property type="entry name" value="Tryp_SPc"/>
    <property type="match status" value="1"/>
</dbReference>
<keyword evidence="3" id="KW-0325">Glycoprotein</keyword>
<evidence type="ECO:0000313" key="8">
    <source>
        <dbReference type="EMBL" id="CAH1723023.1"/>
    </source>
</evidence>
<organism evidence="8 9">
    <name type="scientific">Aphis gossypii</name>
    <name type="common">Cotton aphid</name>
    <dbReference type="NCBI Taxonomy" id="80765"/>
    <lineage>
        <taxon>Eukaryota</taxon>
        <taxon>Metazoa</taxon>
        <taxon>Ecdysozoa</taxon>
        <taxon>Arthropoda</taxon>
        <taxon>Hexapoda</taxon>
        <taxon>Insecta</taxon>
        <taxon>Pterygota</taxon>
        <taxon>Neoptera</taxon>
        <taxon>Paraneoptera</taxon>
        <taxon>Hemiptera</taxon>
        <taxon>Sternorrhyncha</taxon>
        <taxon>Aphidomorpha</taxon>
        <taxon>Aphidoidea</taxon>
        <taxon>Aphididae</taxon>
        <taxon>Aphidini</taxon>
        <taxon>Aphis</taxon>
        <taxon>Aphis</taxon>
    </lineage>
</organism>
<evidence type="ECO:0000256" key="1">
    <source>
        <dbReference type="ARBA" id="ARBA00022729"/>
    </source>
</evidence>
<dbReference type="InterPro" id="IPR043504">
    <property type="entry name" value="Peptidase_S1_PA_chymotrypsin"/>
</dbReference>
<dbReference type="InterPro" id="IPR001314">
    <property type="entry name" value="Peptidase_S1A"/>
</dbReference>
<dbReference type="PROSITE" id="PS50240">
    <property type="entry name" value="TRYPSIN_DOM"/>
    <property type="match status" value="1"/>
</dbReference>
<feature type="signal peptide" evidence="6">
    <location>
        <begin position="1"/>
        <end position="21"/>
    </location>
</feature>
<dbReference type="InterPro" id="IPR018114">
    <property type="entry name" value="TRYPSIN_HIS"/>
</dbReference>
<dbReference type="PANTHER" id="PTHR24260:SF147">
    <property type="entry name" value="EG:BACR7A4.3 PROTEIN-RELATED"/>
    <property type="match status" value="1"/>
</dbReference>
<dbReference type="FunFam" id="2.40.10.10:FF:000028">
    <property type="entry name" value="Serine protease easter"/>
    <property type="match status" value="1"/>
</dbReference>
<keyword evidence="5" id="KW-0645">Protease</keyword>
<dbReference type="EMBL" id="OU899035">
    <property type="protein sequence ID" value="CAH1723023.1"/>
    <property type="molecule type" value="Genomic_DNA"/>
</dbReference>
<evidence type="ECO:0000256" key="6">
    <source>
        <dbReference type="SAM" id="SignalP"/>
    </source>
</evidence>
<dbReference type="InterPro" id="IPR033116">
    <property type="entry name" value="TRYPSIN_SER"/>
</dbReference>
<dbReference type="SMART" id="SM00020">
    <property type="entry name" value="Tryp_SPc"/>
    <property type="match status" value="1"/>
</dbReference>
<reference evidence="8" key="1">
    <citation type="submission" date="2022-02" db="EMBL/GenBank/DDBJ databases">
        <authorList>
            <person name="King R."/>
        </authorList>
    </citation>
    <scope>NUCLEOTIDE SEQUENCE</scope>
</reference>
<keyword evidence="9" id="KW-1185">Reference proteome</keyword>
<dbReference type="AlphaFoldDB" id="A0A9P0J3G1"/>
<keyword evidence="1 6" id="KW-0732">Signal</keyword>
<proteinExistence type="inferred from homology"/>
<dbReference type="Gene3D" id="2.40.10.10">
    <property type="entry name" value="Trypsin-like serine proteases"/>
    <property type="match status" value="2"/>
</dbReference>
<reference evidence="8" key="2">
    <citation type="submission" date="2022-10" db="EMBL/GenBank/DDBJ databases">
        <authorList>
            <consortium name="ENA_rothamsted_submissions"/>
            <consortium name="culmorum"/>
            <person name="King R."/>
        </authorList>
    </citation>
    <scope>NUCLEOTIDE SEQUENCE</scope>
</reference>
<evidence type="ECO:0000256" key="4">
    <source>
        <dbReference type="ARBA" id="ARBA00024195"/>
    </source>
</evidence>
<dbReference type="PROSITE" id="PS00135">
    <property type="entry name" value="TRYPSIN_SER"/>
    <property type="match status" value="1"/>
</dbReference>
<sequence>MTTFIHLNIILFILCFSKKSSEKSVTLGLNEECQEYSKLMKKFRMEDINSTAKLTEFTTEFGFTKKSTNPYSMDCEADLKSSVMNIVIKKYQKVTEISQYTDVISNNIPLAKPKEYPHMAIIGFGEKPEDGLWGCGGSLISERWILTAAHCEKLKKDSVLNMARWARLGDLNIILTTDDARPKDYRIVRRVIHPCFNPPLSYNDVALFQLEKNVEFSEYVMPICLNSDPSLEPRIQVATSWGKPSLDSVSMSHDLLKVELNIVPGSLCNDSFNAIRSKLKYGILNDRMICATPLEGTSDVSAGDSGGPLQYKHNDSSIHTQYGIISFGTTLGDGPVVYTRVSKYISWIENIIWS</sequence>
<dbReference type="PROSITE" id="PS00134">
    <property type="entry name" value="TRYPSIN_HIS"/>
    <property type="match status" value="1"/>
</dbReference>
<dbReference type="GO" id="GO:0004252">
    <property type="term" value="F:serine-type endopeptidase activity"/>
    <property type="evidence" value="ECO:0007669"/>
    <property type="project" value="InterPro"/>
</dbReference>
<dbReference type="Pfam" id="PF00089">
    <property type="entry name" value="Trypsin"/>
    <property type="match status" value="1"/>
</dbReference>
<accession>A0A9P0J3G1</accession>
<evidence type="ECO:0000256" key="3">
    <source>
        <dbReference type="ARBA" id="ARBA00023180"/>
    </source>
</evidence>
<dbReference type="Proteomes" id="UP001154329">
    <property type="component" value="Chromosome 2"/>
</dbReference>
<dbReference type="PANTHER" id="PTHR24260">
    <property type="match status" value="1"/>
</dbReference>
<evidence type="ECO:0000313" key="9">
    <source>
        <dbReference type="Proteomes" id="UP001154329"/>
    </source>
</evidence>
<name>A0A9P0J3G1_APHGO</name>
<feature type="chain" id="PRO_5040171640" description="Peptidase S1 domain-containing protein" evidence="6">
    <location>
        <begin position="22"/>
        <end position="354"/>
    </location>
</feature>